<feature type="compositionally biased region" description="Basic and acidic residues" evidence="10">
    <location>
        <begin position="229"/>
        <end position="257"/>
    </location>
</feature>
<organism evidence="11 12">
    <name type="scientific">Apodemus speciosus</name>
    <name type="common">Large Japanese field mouse</name>
    <dbReference type="NCBI Taxonomy" id="105296"/>
    <lineage>
        <taxon>Eukaryota</taxon>
        <taxon>Metazoa</taxon>
        <taxon>Chordata</taxon>
        <taxon>Craniata</taxon>
        <taxon>Vertebrata</taxon>
        <taxon>Euteleostomi</taxon>
        <taxon>Mammalia</taxon>
        <taxon>Eutheria</taxon>
        <taxon>Euarchontoglires</taxon>
        <taxon>Glires</taxon>
        <taxon>Rodentia</taxon>
        <taxon>Myomorpha</taxon>
        <taxon>Muroidea</taxon>
        <taxon>Muridae</taxon>
        <taxon>Murinae</taxon>
        <taxon>Apodemus</taxon>
    </lineage>
</organism>
<name>A0ABQ0F5H8_APOSI</name>
<feature type="region of interest" description="Disordered" evidence="10">
    <location>
        <begin position="476"/>
        <end position="630"/>
    </location>
</feature>
<comment type="similarity">
    <text evidence="2">Belongs to the CEP162 family.</text>
</comment>
<dbReference type="InterPro" id="IPR038774">
    <property type="entry name" value="CEP162-like"/>
</dbReference>
<feature type="compositionally biased region" description="Basic residues" evidence="10">
    <location>
        <begin position="508"/>
        <end position="523"/>
    </location>
</feature>
<comment type="caution">
    <text evidence="11">The sequence shown here is derived from an EMBL/GenBank/DDBJ whole genome shotgun (WGS) entry which is preliminary data.</text>
</comment>
<evidence type="ECO:0000256" key="6">
    <source>
        <dbReference type="ARBA" id="ARBA00022794"/>
    </source>
</evidence>
<keyword evidence="4" id="KW-0963">Cytoplasm</keyword>
<evidence type="ECO:0000256" key="8">
    <source>
        <dbReference type="ARBA" id="ARBA00023212"/>
    </source>
</evidence>
<evidence type="ECO:0000256" key="5">
    <source>
        <dbReference type="ARBA" id="ARBA00022701"/>
    </source>
</evidence>
<proteinExistence type="inferred from homology"/>
<keyword evidence="7 9" id="KW-0175">Coiled coil</keyword>
<keyword evidence="8" id="KW-0206">Cytoskeleton</keyword>
<feature type="coiled-coil region" evidence="9">
    <location>
        <begin position="766"/>
        <end position="814"/>
    </location>
</feature>
<evidence type="ECO:0000313" key="11">
    <source>
        <dbReference type="EMBL" id="GAB1294504.1"/>
    </source>
</evidence>
<evidence type="ECO:0000313" key="12">
    <source>
        <dbReference type="Proteomes" id="UP001623349"/>
    </source>
</evidence>
<gene>
    <name evidence="11" type="ORF">APTSU1_000973700</name>
</gene>
<feature type="region of interest" description="Disordered" evidence="10">
    <location>
        <begin position="20"/>
        <end position="45"/>
    </location>
</feature>
<feature type="compositionally biased region" description="Acidic residues" evidence="10">
    <location>
        <begin position="217"/>
        <end position="227"/>
    </location>
</feature>
<evidence type="ECO:0000256" key="2">
    <source>
        <dbReference type="ARBA" id="ARBA00009485"/>
    </source>
</evidence>
<feature type="coiled-coil region" evidence="9">
    <location>
        <begin position="973"/>
        <end position="1138"/>
    </location>
</feature>
<dbReference type="PANTHER" id="PTHR34031">
    <property type="entry name" value="CENTROSOMAL PROTEIN OF 162 KDA"/>
    <property type="match status" value="1"/>
</dbReference>
<evidence type="ECO:0000256" key="4">
    <source>
        <dbReference type="ARBA" id="ARBA00022490"/>
    </source>
</evidence>
<sequence length="1420" mass="162695">MAHSSNVYFDEEYERFMRELSDDSFENSNKTPRQPNKEMKEKDPVPWWIAEDDFEDNGLLGTNVSYLKTKKTDQPIMDTEEGSAEKVQFLKSSGTSILSVDSLEANELVVSELHHSTLGLGLDTLEEQEEKEQFFARLEKGLTSSIDYSKLNQELDSDDSTQLKALDRYFKIMQSQLKMDVRMNQNMRNCQVTAVKKDITYSTDMVRTVLQRETYSDDFEDAEDTDEPLITKDEETRPKENSESGKDSFPKQEEEKTGMLANVVLLDSFDSVEDVDLSNQEKATRKVKALPEMMDSEPADTGAPYGQSSGDTEALHQAYCHVAHSLGDTGEPTIEASTVQTVGSSVKDGLQENEESSKNISTTESDLPTVEELMRPIRIDSYGSRGLDVQHIRQLDRLKNAADSKAAESVSSLPLRMNTDTVSQDTRHAIQLPHKHDGGVGLHRTAGEGVVSSSPATEEHLDKMYLEILRKKTSVNPSLLPQDDKMNQTSRSRLGAGEEVPVIGKQVPCKKARSAPPLPKRKPQSGLYASARSSGYGKPSSPPQLFSALEKKTLKDSTKTRSVRSIPTSNQFRKKEILSGTKLIKPAALTKPSPHREGSPATPKRPEDPSDDSFLQLQTEPSGSYGGNREKELLMLKRAQDAEEKWRGAQALIEQIKMTFSEKEKELESTVESLKRQQERELFRLNQENYILQAKLSENERLYNQVKDLQEQNKKNEERMFKENQNLFSELASLKEQMHKNRFLSQAVETTEPTQTQSFTDLLAELRAAQKEKTHLMDDIKRLKQDKQALEVDLEKVKRERDQAKDQIAYATGEKLYEIKILEETHKQEVSRLQKRLQWYAENQELLDKDAARLREATEETERLRSEIEKLRTESGSPATQQRLRSKERALDAKRIQDLERQRPTYKKSQHLPVFTLCWYSAKAYQDGSKLILPMRILVKEMEGILKRRYPNSIPALILAASAAGDSVDKNTVEFMERRIKKLEADLEGKDEEAKKSLRTMEQQFQKMKIQYEQRLEEQEQLLAHRQQEAPQNQRISSSRLKALETELGDIKEAHQITVRKLEAEIDVLKHQNADLEHKKNDKEDQDLQSIEFQVEQAQARAKLARLNEELAAKGREIQDLTKTVERLQKERRVMLSRQIPGSREETAAKRLKKDVLRPSRGSENAFPETLDGKLYQPHTFTDSHISEVLQENYRLRSELEGLILERNKLKTESEAAVCQLENSVKRVKDDAAAHIASLKASHEREIEKLLCQNAIENSSSKVAELNRKIATQEVLLKHFQGQVNELQGKQESLAVSQVREEILQKQITKLLEELKEAKENHTPEMKHFMGLERKIKQMETRHRQREQELQQIIQQTRQVVETEQNKEVEKWKRLAQLKNRELDKFRTELDSILDVLRELHRQGVVVPVALAGEENTAEF</sequence>
<feature type="coiled-coil region" evidence="9">
    <location>
        <begin position="657"/>
        <end position="737"/>
    </location>
</feature>
<comment type="subcellular location">
    <subcellularLocation>
        <location evidence="1">Cytoplasm</location>
        <location evidence="1">Cytoskeleton</location>
        <location evidence="1">Microtubule organizing center</location>
        <location evidence="1">Centrosome</location>
        <location evidence="1">Centriole</location>
    </subcellularLocation>
</comment>
<feature type="coiled-coil region" evidence="9">
    <location>
        <begin position="840"/>
        <end position="874"/>
    </location>
</feature>
<feature type="compositionally biased region" description="Basic and acidic residues" evidence="10">
    <location>
        <begin position="35"/>
        <end position="44"/>
    </location>
</feature>
<dbReference type="PANTHER" id="PTHR34031:SF1">
    <property type="entry name" value="CENTROSOMAL PROTEIN OF 162 KDA"/>
    <property type="match status" value="1"/>
</dbReference>
<evidence type="ECO:0000256" key="9">
    <source>
        <dbReference type="SAM" id="Coils"/>
    </source>
</evidence>
<keyword evidence="6" id="KW-0970">Cilium biogenesis/degradation</keyword>
<feature type="region of interest" description="Disordered" evidence="10">
    <location>
        <begin position="217"/>
        <end position="257"/>
    </location>
</feature>
<dbReference type="Proteomes" id="UP001623349">
    <property type="component" value="Unassembled WGS sequence"/>
</dbReference>
<evidence type="ECO:0000256" key="1">
    <source>
        <dbReference type="ARBA" id="ARBA00004114"/>
    </source>
</evidence>
<dbReference type="EMBL" id="BAAFST010000009">
    <property type="protein sequence ID" value="GAB1294504.1"/>
    <property type="molecule type" value="Genomic_DNA"/>
</dbReference>
<keyword evidence="12" id="KW-1185">Reference proteome</keyword>
<protein>
    <recommendedName>
        <fullName evidence="3">Centrosomal protein of 162 kDa</fullName>
    </recommendedName>
</protein>
<feature type="coiled-coil region" evidence="9">
    <location>
        <begin position="1301"/>
        <end position="1403"/>
    </location>
</feature>
<accession>A0ABQ0F5H8</accession>
<reference evidence="11 12" key="1">
    <citation type="submission" date="2024-08" db="EMBL/GenBank/DDBJ databases">
        <title>The draft genome of Apodemus speciosus.</title>
        <authorList>
            <person name="Nabeshima K."/>
            <person name="Suzuki S."/>
            <person name="Onuma M."/>
        </authorList>
    </citation>
    <scope>NUCLEOTIDE SEQUENCE [LARGE SCALE GENOMIC DNA]</scope>
    <source>
        <strain evidence="11">IB14-021</strain>
    </source>
</reference>
<feature type="compositionally biased region" description="Basic and acidic residues" evidence="10">
    <location>
        <begin position="594"/>
        <end position="608"/>
    </location>
</feature>
<keyword evidence="5" id="KW-0493">Microtubule</keyword>
<evidence type="ECO:0000256" key="10">
    <source>
        <dbReference type="SAM" id="MobiDB-lite"/>
    </source>
</evidence>
<feature type="compositionally biased region" description="Polar residues" evidence="10">
    <location>
        <begin position="613"/>
        <end position="622"/>
    </location>
</feature>
<evidence type="ECO:0000256" key="3">
    <source>
        <dbReference type="ARBA" id="ARBA00021406"/>
    </source>
</evidence>
<feature type="region of interest" description="Disordered" evidence="10">
    <location>
        <begin position="342"/>
        <end position="366"/>
    </location>
</feature>
<evidence type="ECO:0000256" key="7">
    <source>
        <dbReference type="ARBA" id="ARBA00023054"/>
    </source>
</evidence>
<feature type="compositionally biased region" description="Basic and acidic residues" evidence="10">
    <location>
        <begin position="549"/>
        <end position="559"/>
    </location>
</feature>